<dbReference type="Proteomes" id="UP000018144">
    <property type="component" value="Unassembled WGS sequence"/>
</dbReference>
<evidence type="ECO:0000313" key="2">
    <source>
        <dbReference type="EMBL" id="CCX06884.1"/>
    </source>
</evidence>
<dbReference type="AlphaFoldDB" id="U4L9M2"/>
<sequence>MSDISNIVLLFPVSRVGRNEDSQGTAKQSPGEFRQSIPAPALQGTSSALFATQYLQPDPYTTCTDEMTAGSRNELQHRRSWVVSIYISISIHVVN</sequence>
<proteinExistence type="predicted"/>
<accession>U4L9M2</accession>
<reference evidence="2 3" key="1">
    <citation type="journal article" date="2013" name="PLoS Genet.">
        <title>The genome and development-dependent transcriptomes of Pyronema confluens: a window into fungal evolution.</title>
        <authorList>
            <person name="Traeger S."/>
            <person name="Altegoer F."/>
            <person name="Freitag M."/>
            <person name="Gabaldon T."/>
            <person name="Kempken F."/>
            <person name="Kumar A."/>
            <person name="Marcet-Houben M."/>
            <person name="Poggeler S."/>
            <person name="Stajich J.E."/>
            <person name="Nowrousian M."/>
        </authorList>
    </citation>
    <scope>NUCLEOTIDE SEQUENCE [LARGE SCALE GENOMIC DNA]</scope>
    <source>
        <strain evidence="3">CBS 100304</strain>
        <tissue evidence="2">Vegetative mycelium</tissue>
    </source>
</reference>
<feature type="region of interest" description="Disordered" evidence="1">
    <location>
        <begin position="18"/>
        <end position="38"/>
    </location>
</feature>
<name>U4L9M2_PYROM</name>
<evidence type="ECO:0000313" key="3">
    <source>
        <dbReference type="Proteomes" id="UP000018144"/>
    </source>
</evidence>
<organism evidence="2 3">
    <name type="scientific">Pyronema omphalodes (strain CBS 100304)</name>
    <name type="common">Pyronema confluens</name>
    <dbReference type="NCBI Taxonomy" id="1076935"/>
    <lineage>
        <taxon>Eukaryota</taxon>
        <taxon>Fungi</taxon>
        <taxon>Dikarya</taxon>
        <taxon>Ascomycota</taxon>
        <taxon>Pezizomycotina</taxon>
        <taxon>Pezizomycetes</taxon>
        <taxon>Pezizales</taxon>
        <taxon>Pyronemataceae</taxon>
        <taxon>Pyronema</taxon>
    </lineage>
</organism>
<dbReference type="EMBL" id="HF935319">
    <property type="protein sequence ID" value="CCX06884.1"/>
    <property type="molecule type" value="Genomic_DNA"/>
</dbReference>
<evidence type="ECO:0000256" key="1">
    <source>
        <dbReference type="SAM" id="MobiDB-lite"/>
    </source>
</evidence>
<gene>
    <name evidence="2" type="ORF">PCON_06471</name>
</gene>
<protein>
    <submittedName>
        <fullName evidence="2">Uncharacterized protein</fullName>
    </submittedName>
</protein>
<keyword evidence="3" id="KW-1185">Reference proteome</keyword>